<name>A0A1V0SJ33_9VIRU</name>
<protein>
    <submittedName>
        <fullName evidence="1">Uncharacterized protein</fullName>
    </submittedName>
</protein>
<proteinExistence type="predicted"/>
<reference evidence="1" key="1">
    <citation type="journal article" date="2017" name="Science">
        <title>Giant viruses with an expanded complement of translation system components.</title>
        <authorList>
            <person name="Schulz F."/>
            <person name="Yutin N."/>
            <person name="Ivanova N.N."/>
            <person name="Ortega D.R."/>
            <person name="Lee T.K."/>
            <person name="Vierheilig J."/>
            <person name="Daims H."/>
            <person name="Horn M."/>
            <person name="Wagner M."/>
            <person name="Jensen G.J."/>
            <person name="Kyrpides N.C."/>
            <person name="Koonin E.V."/>
            <person name="Woyke T."/>
        </authorList>
    </citation>
    <scope>NUCLEOTIDE SEQUENCE</scope>
    <source>
        <strain evidence="1">KNV1</strain>
    </source>
</reference>
<gene>
    <name evidence="1" type="ORF">Klosneuvirus_2_165</name>
</gene>
<dbReference type="EMBL" id="KY684109">
    <property type="protein sequence ID" value="ARF11729.1"/>
    <property type="molecule type" value="Genomic_DNA"/>
</dbReference>
<accession>A0A1V0SJ33</accession>
<evidence type="ECO:0000313" key="1">
    <source>
        <dbReference type="EMBL" id="ARF11729.1"/>
    </source>
</evidence>
<organism evidence="1">
    <name type="scientific">Klosneuvirus KNV1</name>
    <dbReference type="NCBI Taxonomy" id="1977640"/>
    <lineage>
        <taxon>Viruses</taxon>
        <taxon>Varidnaviria</taxon>
        <taxon>Bamfordvirae</taxon>
        <taxon>Nucleocytoviricota</taxon>
        <taxon>Megaviricetes</taxon>
        <taxon>Imitervirales</taxon>
        <taxon>Mimiviridae</taxon>
        <taxon>Klosneuvirinae</taxon>
        <taxon>Klosneuvirus</taxon>
    </lineage>
</organism>
<sequence>MKYTIEIIKNIIEIEKHHLNLTVISTEYINYETPIKIKCNICNYEYESELYIIFNGKGCKKCIRIKNAGKYRYTLIQIKNIVEIENKHLNLSLISTEYINYKTPIKVNCNICNCEFDIYLSSIQNGSSCYQCFLTKFANQNRLSFETVRETVKQYNLELLSDKYFSNDIPLKVKCKCGNIFEKDLNHIKRGQGCQICISSINKYGITEEICRKYMEYLFDVPFIRTTPQCFKDNNTKLILDGYNDNIKIAFEYNGLQHYQHVKIFHKNKSDYYGQIVRDCEKMMLCDKYNINLIIIPYYVKHNEIFNFIKSECKKLYITHKDKPYKPPEALNMYNNMIEEKNILIDKKLEGTNFKRFSSFISTQNEILIKCVKCNNFERKVLYGNLMKRNVLKCYSCFHTQKQEKLDEILIKENYKSIDKYTYRAPKMKIQCILCDNIRYIWPDDFIKKEHIKKCSNCS</sequence>